<keyword evidence="2" id="KW-1185">Reference proteome</keyword>
<sequence>PDIRDEIYRIGQTKPINDIIDSFAELELLDQEGNNMDPLTQDPDYLKYLEQAKALYKKPQRSNQS</sequence>
<feature type="non-terminal residue" evidence="1">
    <location>
        <position position="65"/>
    </location>
</feature>
<dbReference type="EMBL" id="CAJVQC010171589">
    <property type="protein sequence ID" value="CAG8850584.1"/>
    <property type="molecule type" value="Genomic_DNA"/>
</dbReference>
<evidence type="ECO:0000313" key="2">
    <source>
        <dbReference type="Proteomes" id="UP000789920"/>
    </source>
</evidence>
<feature type="non-terminal residue" evidence="1">
    <location>
        <position position="1"/>
    </location>
</feature>
<evidence type="ECO:0000313" key="1">
    <source>
        <dbReference type="EMBL" id="CAG8850584.1"/>
    </source>
</evidence>
<name>A0ACA9T059_9GLOM</name>
<comment type="caution">
    <text evidence="1">The sequence shown here is derived from an EMBL/GenBank/DDBJ whole genome shotgun (WGS) entry which is preliminary data.</text>
</comment>
<dbReference type="Proteomes" id="UP000789920">
    <property type="component" value="Unassembled WGS sequence"/>
</dbReference>
<proteinExistence type="predicted"/>
<protein>
    <submittedName>
        <fullName evidence="1">8307_t:CDS:1</fullName>
    </submittedName>
</protein>
<organism evidence="1 2">
    <name type="scientific">Racocetra persica</name>
    <dbReference type="NCBI Taxonomy" id="160502"/>
    <lineage>
        <taxon>Eukaryota</taxon>
        <taxon>Fungi</taxon>
        <taxon>Fungi incertae sedis</taxon>
        <taxon>Mucoromycota</taxon>
        <taxon>Glomeromycotina</taxon>
        <taxon>Glomeromycetes</taxon>
        <taxon>Diversisporales</taxon>
        <taxon>Gigasporaceae</taxon>
        <taxon>Racocetra</taxon>
    </lineage>
</organism>
<reference evidence="1" key="1">
    <citation type="submission" date="2021-06" db="EMBL/GenBank/DDBJ databases">
        <authorList>
            <person name="Kallberg Y."/>
            <person name="Tangrot J."/>
            <person name="Rosling A."/>
        </authorList>
    </citation>
    <scope>NUCLEOTIDE SEQUENCE</scope>
    <source>
        <strain evidence="1">MA461A</strain>
    </source>
</reference>
<gene>
    <name evidence="1" type="ORF">RPERSI_LOCUS36164</name>
</gene>
<accession>A0ACA9T059</accession>